<accession>A0ABM0PW01</accession>
<dbReference type="PANTHER" id="PTHR31444">
    <property type="entry name" value="OS11G0490100 PROTEIN"/>
    <property type="match status" value="1"/>
</dbReference>
<organism evidence="6 7">
    <name type="scientific">Prunus mume</name>
    <name type="common">Japanese apricot</name>
    <name type="synonym">Armeniaca mume</name>
    <dbReference type="NCBI Taxonomy" id="102107"/>
    <lineage>
        <taxon>Eukaryota</taxon>
        <taxon>Viridiplantae</taxon>
        <taxon>Streptophyta</taxon>
        <taxon>Embryophyta</taxon>
        <taxon>Tracheophyta</taxon>
        <taxon>Spermatophyta</taxon>
        <taxon>Magnoliopsida</taxon>
        <taxon>eudicotyledons</taxon>
        <taxon>Gunneridae</taxon>
        <taxon>Pentapetalae</taxon>
        <taxon>rosids</taxon>
        <taxon>fabids</taxon>
        <taxon>Rosales</taxon>
        <taxon>Rosaceae</taxon>
        <taxon>Amygdaloideae</taxon>
        <taxon>Amygdaleae</taxon>
        <taxon>Prunus</taxon>
    </lineage>
</organism>
<dbReference type="Proteomes" id="UP000694861">
    <property type="component" value="Unplaced"/>
</dbReference>
<name>A0ABM0PW01_PRUMU</name>
<keyword evidence="4 5" id="KW-0472">Membrane</keyword>
<dbReference type="GeneID" id="103343520"/>
<reference evidence="7" key="2">
    <citation type="submission" date="2025-08" db="UniProtKB">
        <authorList>
            <consortium name="RefSeq"/>
        </authorList>
    </citation>
    <scope>IDENTIFICATION</scope>
</reference>
<sequence length="209" mass="23676">MKNINNTKLILLHPYIQKQGTSNHLWILAFMSIFTLAFLLTIIYTSGLYAYSSTTTTTISAATITTTTTASTVVPQLPTTVPQLPTTIINTLLYYATKSNDTFKMSYADIKPISDALRKCSTPCNFLIFGLTHETLLCKALNNNGRTVFIDENRYFAAYMEEKHPEIDATDVQYTTKSKKLKETPFQIKICCCIKDQFFIILSFSYMYA</sequence>
<dbReference type="InterPro" id="IPR006514">
    <property type="entry name" value="IRX15/GXM/AGM"/>
</dbReference>
<dbReference type="RefSeq" id="XP_008245403.1">
    <property type="nucleotide sequence ID" value="XM_008247181.1"/>
</dbReference>
<gene>
    <name evidence="7" type="primary">LOC103343520</name>
</gene>
<evidence type="ECO:0000313" key="7">
    <source>
        <dbReference type="RefSeq" id="XP_008245403.1"/>
    </source>
</evidence>
<comment type="subcellular location">
    <subcellularLocation>
        <location evidence="1">Golgi apparatus membrane</location>
        <topology evidence="1">Single-pass membrane protein</topology>
    </subcellularLocation>
</comment>
<keyword evidence="6" id="KW-1185">Reference proteome</keyword>
<evidence type="ECO:0000256" key="1">
    <source>
        <dbReference type="ARBA" id="ARBA00004194"/>
    </source>
</evidence>
<keyword evidence="3 5" id="KW-1133">Transmembrane helix</keyword>
<evidence type="ECO:0000256" key="5">
    <source>
        <dbReference type="SAM" id="Phobius"/>
    </source>
</evidence>
<dbReference type="Pfam" id="PF21729">
    <property type="entry name" value="IRX15_IRX15L_GXM"/>
    <property type="match status" value="1"/>
</dbReference>
<evidence type="ECO:0000256" key="3">
    <source>
        <dbReference type="ARBA" id="ARBA00022989"/>
    </source>
</evidence>
<feature type="transmembrane region" description="Helical" evidence="5">
    <location>
        <begin position="25"/>
        <end position="51"/>
    </location>
</feature>
<evidence type="ECO:0000256" key="2">
    <source>
        <dbReference type="ARBA" id="ARBA00022692"/>
    </source>
</evidence>
<protein>
    <submittedName>
        <fullName evidence="7">Protein IRX15-LIKE-like</fullName>
    </submittedName>
</protein>
<reference evidence="6" key="1">
    <citation type="journal article" date="2012" name="Nat. Commun.">
        <title>The genome of Prunus mume.</title>
        <authorList>
            <person name="Zhang Q."/>
            <person name="Chen W."/>
            <person name="Sun L."/>
            <person name="Zhao F."/>
            <person name="Huang B."/>
            <person name="Yang W."/>
            <person name="Tao Y."/>
            <person name="Wang J."/>
            <person name="Yuan Z."/>
            <person name="Fan G."/>
            <person name="Xing Z."/>
            <person name="Han C."/>
            <person name="Pan H."/>
            <person name="Zhong X."/>
            <person name="Shi W."/>
            <person name="Liang X."/>
            <person name="Du D."/>
            <person name="Sun F."/>
            <person name="Xu Z."/>
            <person name="Hao R."/>
            <person name="Lv T."/>
            <person name="Lv Y."/>
            <person name="Zheng Z."/>
            <person name="Sun M."/>
            <person name="Luo L."/>
            <person name="Cai M."/>
            <person name="Gao Y."/>
            <person name="Wang J."/>
            <person name="Yin Y."/>
            <person name="Xu X."/>
            <person name="Cheng T."/>
            <person name="Wang J."/>
        </authorList>
    </citation>
    <scope>NUCLEOTIDE SEQUENCE [LARGE SCALE GENOMIC DNA]</scope>
</reference>
<proteinExistence type="predicted"/>
<keyword evidence="2 5" id="KW-0812">Transmembrane</keyword>
<evidence type="ECO:0000256" key="4">
    <source>
        <dbReference type="ARBA" id="ARBA00023136"/>
    </source>
</evidence>
<evidence type="ECO:0000313" key="6">
    <source>
        <dbReference type="Proteomes" id="UP000694861"/>
    </source>
</evidence>